<evidence type="ECO:0000313" key="10">
    <source>
        <dbReference type="EMBL" id="CAB4199386.1"/>
    </source>
</evidence>
<name>A0A6J5PD09_9CAUD</name>
<reference evidence="9" key="1">
    <citation type="submission" date="2020-05" db="EMBL/GenBank/DDBJ databases">
        <authorList>
            <person name="Chiriac C."/>
            <person name="Salcher M."/>
            <person name="Ghai R."/>
            <person name="Kavagutti S V."/>
        </authorList>
    </citation>
    <scope>NUCLEOTIDE SEQUENCE</scope>
</reference>
<keyword evidence="3" id="KW-0929">Antimicrobial</keyword>
<dbReference type="EMBL" id="LR797283">
    <property type="protein sequence ID" value="CAB4199386.1"/>
    <property type="molecule type" value="Genomic_DNA"/>
</dbReference>
<proteinExistence type="predicted"/>
<evidence type="ECO:0000313" key="9">
    <source>
        <dbReference type="EMBL" id="CAB4169800.1"/>
    </source>
</evidence>
<dbReference type="EMBL" id="LR796853">
    <property type="protein sequence ID" value="CAB4169800.1"/>
    <property type="molecule type" value="Genomic_DNA"/>
</dbReference>
<gene>
    <name evidence="10" type="ORF">UFOVP1334_36</name>
    <name evidence="8" type="ORF">UFOVP296_29</name>
    <name evidence="9" type="ORF">UFOVP912_4</name>
</gene>
<dbReference type="Pfam" id="PF01510">
    <property type="entry name" value="Amidase_2"/>
    <property type="match status" value="1"/>
</dbReference>
<dbReference type="EC" id="3.5.1.28" evidence="2"/>
<evidence type="ECO:0000256" key="4">
    <source>
        <dbReference type="ARBA" id="ARBA00022638"/>
    </source>
</evidence>
<keyword evidence="4" id="KW-0081">Bacteriolytic enzyme</keyword>
<comment type="catalytic activity">
    <reaction evidence="1">
        <text>Hydrolyzes the link between N-acetylmuramoyl residues and L-amino acid residues in certain cell-wall glycopeptides.</text>
        <dbReference type="EC" id="3.5.1.28"/>
    </reaction>
</comment>
<dbReference type="InterPro" id="IPR002502">
    <property type="entry name" value="Amidase_domain"/>
</dbReference>
<evidence type="ECO:0000259" key="7">
    <source>
        <dbReference type="SMART" id="SM00644"/>
    </source>
</evidence>
<dbReference type="InterPro" id="IPR036505">
    <property type="entry name" value="Amidase/PGRP_sf"/>
</dbReference>
<dbReference type="GO" id="GO:0071555">
    <property type="term" value="P:cell wall organization"/>
    <property type="evidence" value="ECO:0007669"/>
    <property type="project" value="UniProtKB-KW"/>
</dbReference>
<organism evidence="9">
    <name type="scientific">uncultured Caudovirales phage</name>
    <dbReference type="NCBI Taxonomy" id="2100421"/>
    <lineage>
        <taxon>Viruses</taxon>
        <taxon>Duplodnaviria</taxon>
        <taxon>Heunggongvirae</taxon>
        <taxon>Uroviricota</taxon>
        <taxon>Caudoviricetes</taxon>
        <taxon>Peduoviridae</taxon>
        <taxon>Maltschvirus</taxon>
        <taxon>Maltschvirus maltsch</taxon>
    </lineage>
</organism>
<dbReference type="PANTHER" id="PTHR30417:SF1">
    <property type="entry name" value="N-ACETYLMURAMOYL-L-ALANINE AMIDASE AMID"/>
    <property type="match status" value="1"/>
</dbReference>
<dbReference type="GO" id="GO:0042742">
    <property type="term" value="P:defense response to bacterium"/>
    <property type="evidence" value="ECO:0007669"/>
    <property type="project" value="UniProtKB-KW"/>
</dbReference>
<dbReference type="GO" id="GO:0009253">
    <property type="term" value="P:peptidoglycan catabolic process"/>
    <property type="evidence" value="ECO:0007669"/>
    <property type="project" value="InterPro"/>
</dbReference>
<evidence type="ECO:0000256" key="3">
    <source>
        <dbReference type="ARBA" id="ARBA00022529"/>
    </source>
</evidence>
<dbReference type="EMBL" id="LR796314">
    <property type="protein sequence ID" value="CAB4136205.1"/>
    <property type="molecule type" value="Genomic_DNA"/>
</dbReference>
<evidence type="ECO:0000256" key="5">
    <source>
        <dbReference type="ARBA" id="ARBA00022801"/>
    </source>
</evidence>
<evidence type="ECO:0000256" key="6">
    <source>
        <dbReference type="ARBA" id="ARBA00023316"/>
    </source>
</evidence>
<evidence type="ECO:0000256" key="1">
    <source>
        <dbReference type="ARBA" id="ARBA00001561"/>
    </source>
</evidence>
<dbReference type="GO" id="GO:0008745">
    <property type="term" value="F:N-acetylmuramoyl-L-alanine amidase activity"/>
    <property type="evidence" value="ECO:0007669"/>
    <property type="project" value="UniProtKB-EC"/>
</dbReference>
<dbReference type="InterPro" id="IPR051206">
    <property type="entry name" value="NAMLAA_amidase_2"/>
</dbReference>
<dbReference type="PANTHER" id="PTHR30417">
    <property type="entry name" value="N-ACETYLMURAMOYL-L-ALANINE AMIDASE AMID"/>
    <property type="match status" value="1"/>
</dbReference>
<dbReference type="Gene3D" id="3.40.80.10">
    <property type="entry name" value="Peptidoglycan recognition protein-like"/>
    <property type="match status" value="1"/>
</dbReference>
<accession>A0A6J5PD09</accession>
<dbReference type="CDD" id="cd06583">
    <property type="entry name" value="PGRP"/>
    <property type="match status" value="1"/>
</dbReference>
<dbReference type="SUPFAM" id="SSF55846">
    <property type="entry name" value="N-acetylmuramoyl-L-alanine amidase-like"/>
    <property type="match status" value="1"/>
</dbReference>
<sequence length="201" mass="21940">MNITKDHWIESAIRKPLDGGADMPIRRALVMHFTSGATAMSSIEFWVSQWATSRGVCAHIVIDRDGTIYQCRPFNRTAGHAGKSIWTDPNTGVKYHNPNSVTIGIEFANAGDSANAEGKAFGGSFTCPSGSDLARHKNGGPLTYWERFPAVQIEAGKRVAAALIERYNLDDVVGHDDIAPGRKNDPGPLFPMTLFKQLLNK</sequence>
<evidence type="ECO:0000256" key="2">
    <source>
        <dbReference type="ARBA" id="ARBA00011901"/>
    </source>
</evidence>
<feature type="domain" description="N-acetylmuramoyl-L-alanine amidase" evidence="7">
    <location>
        <begin position="15"/>
        <end position="187"/>
    </location>
</feature>
<keyword evidence="6" id="KW-0961">Cell wall biogenesis/degradation</keyword>
<dbReference type="SMART" id="SM00644">
    <property type="entry name" value="Ami_2"/>
    <property type="match status" value="1"/>
</dbReference>
<dbReference type="GO" id="GO:0009254">
    <property type="term" value="P:peptidoglycan turnover"/>
    <property type="evidence" value="ECO:0007669"/>
    <property type="project" value="TreeGrafter"/>
</dbReference>
<keyword evidence="5" id="KW-0378">Hydrolase</keyword>
<protein>
    <recommendedName>
        <fullName evidence="2">N-acetylmuramoyl-L-alanine amidase</fullName>
        <ecNumber evidence="2">3.5.1.28</ecNumber>
    </recommendedName>
</protein>
<dbReference type="GO" id="GO:0001897">
    <property type="term" value="P:symbiont-mediated cytolysis of host cell"/>
    <property type="evidence" value="ECO:0007669"/>
    <property type="project" value="UniProtKB-ARBA"/>
</dbReference>
<evidence type="ECO:0000313" key="8">
    <source>
        <dbReference type="EMBL" id="CAB4136205.1"/>
    </source>
</evidence>